<feature type="non-terminal residue" evidence="3">
    <location>
        <position position="1"/>
    </location>
</feature>
<dbReference type="EMBL" id="KL418902">
    <property type="protein sequence ID" value="KFW87414.1"/>
    <property type="molecule type" value="Genomic_DNA"/>
</dbReference>
<evidence type="ECO:0000313" key="4">
    <source>
        <dbReference type="Proteomes" id="UP000053238"/>
    </source>
</evidence>
<feature type="domain" description="PH" evidence="2">
    <location>
        <begin position="1"/>
        <end position="87"/>
    </location>
</feature>
<name>A0A093SXZ5_PHACA</name>
<dbReference type="InterPro" id="IPR047271">
    <property type="entry name" value="Ephexin-like"/>
</dbReference>
<accession>A0A093SXZ5</accession>
<keyword evidence="4" id="KW-1185">Reference proteome</keyword>
<feature type="compositionally biased region" description="Basic and acidic residues" evidence="1">
    <location>
        <begin position="83"/>
        <end position="92"/>
    </location>
</feature>
<feature type="non-terminal residue" evidence="3">
    <location>
        <position position="103"/>
    </location>
</feature>
<sequence length="103" mass="11121">RSEESYTVMNYATLDQVTVEKIENVDPPSPPPGKTGSGGTARGAAGGHLLRVVMEKDSEGKREEIVLSAETLSDRARWIAALMHREKEKPDTTPKGGTGMLEV</sequence>
<dbReference type="InterPro" id="IPR001849">
    <property type="entry name" value="PH_domain"/>
</dbReference>
<dbReference type="AlphaFoldDB" id="A0A093SXZ5"/>
<dbReference type="PANTHER" id="PTHR12845">
    <property type="entry name" value="GUANINE NUCLEOTIDE EXCHANGE FACTOR"/>
    <property type="match status" value="1"/>
</dbReference>
<feature type="region of interest" description="Disordered" evidence="1">
    <location>
        <begin position="22"/>
        <end position="46"/>
    </location>
</feature>
<dbReference type="GO" id="GO:0005085">
    <property type="term" value="F:guanyl-nucleotide exchange factor activity"/>
    <property type="evidence" value="ECO:0007669"/>
    <property type="project" value="InterPro"/>
</dbReference>
<dbReference type="Proteomes" id="UP000053238">
    <property type="component" value="Unassembled WGS sequence"/>
</dbReference>
<feature type="compositionally biased region" description="Gly residues" evidence="1">
    <location>
        <begin position="35"/>
        <end position="46"/>
    </location>
</feature>
<organism evidence="3 4">
    <name type="scientific">Phalacrocorax carbo</name>
    <name type="common">Great cormorant</name>
    <name type="synonym">Pelecanus carbo</name>
    <dbReference type="NCBI Taxonomy" id="9209"/>
    <lineage>
        <taxon>Eukaryota</taxon>
        <taxon>Metazoa</taxon>
        <taxon>Chordata</taxon>
        <taxon>Craniata</taxon>
        <taxon>Vertebrata</taxon>
        <taxon>Euteleostomi</taxon>
        <taxon>Archelosauria</taxon>
        <taxon>Archosauria</taxon>
        <taxon>Dinosauria</taxon>
        <taxon>Saurischia</taxon>
        <taxon>Theropoda</taxon>
        <taxon>Coelurosauria</taxon>
        <taxon>Aves</taxon>
        <taxon>Neognathae</taxon>
        <taxon>Neoaves</taxon>
        <taxon>Aequornithes</taxon>
        <taxon>Suliformes</taxon>
        <taxon>Phalacrocoracidae</taxon>
        <taxon>Phalacrocorax</taxon>
    </lineage>
</organism>
<gene>
    <name evidence="3" type="ORF">N336_12227</name>
</gene>
<proteinExistence type="predicted"/>
<evidence type="ECO:0000256" key="1">
    <source>
        <dbReference type="SAM" id="MobiDB-lite"/>
    </source>
</evidence>
<dbReference type="PROSITE" id="PS50003">
    <property type="entry name" value="PH_DOMAIN"/>
    <property type="match status" value="1"/>
</dbReference>
<evidence type="ECO:0000259" key="2">
    <source>
        <dbReference type="PROSITE" id="PS50003"/>
    </source>
</evidence>
<reference evidence="3 4" key="1">
    <citation type="submission" date="2014-04" db="EMBL/GenBank/DDBJ databases">
        <title>Genome evolution of avian class.</title>
        <authorList>
            <person name="Zhang G."/>
            <person name="Li C."/>
        </authorList>
    </citation>
    <scope>NUCLEOTIDE SEQUENCE [LARGE SCALE GENOMIC DNA]</scope>
    <source>
        <strain evidence="3">BGI_N336</strain>
    </source>
</reference>
<feature type="region of interest" description="Disordered" evidence="1">
    <location>
        <begin position="83"/>
        <end position="103"/>
    </location>
</feature>
<protein>
    <submittedName>
        <fullName evidence="3">Rho guanine nucleotide exchange factor 16</fullName>
    </submittedName>
</protein>
<dbReference type="PANTHER" id="PTHR12845:SF3">
    <property type="entry name" value="RHO GUANINE NUCLEOTIDE EXCHANGE FACTOR 16"/>
    <property type="match status" value="1"/>
</dbReference>
<evidence type="ECO:0000313" key="3">
    <source>
        <dbReference type="EMBL" id="KFW87414.1"/>
    </source>
</evidence>